<evidence type="ECO:0000256" key="3">
    <source>
        <dbReference type="ARBA" id="ARBA00023157"/>
    </source>
</evidence>
<dbReference type="InterPro" id="IPR000436">
    <property type="entry name" value="Sushi_SCR_CCP_dom"/>
</dbReference>
<feature type="non-terminal residue" evidence="6">
    <location>
        <position position="84"/>
    </location>
</feature>
<comment type="caution">
    <text evidence="4">Lacks conserved residue(s) required for the propagation of feature annotation.</text>
</comment>
<dbReference type="InterPro" id="IPR035976">
    <property type="entry name" value="Sushi/SCR/CCP_sf"/>
</dbReference>
<dbReference type="Pfam" id="PF00084">
    <property type="entry name" value="Sushi"/>
    <property type="match status" value="1"/>
</dbReference>
<evidence type="ECO:0000259" key="5">
    <source>
        <dbReference type="PROSITE" id="PS50923"/>
    </source>
</evidence>
<feature type="domain" description="Sushi" evidence="5">
    <location>
        <begin position="26"/>
        <end position="84"/>
    </location>
</feature>
<evidence type="ECO:0000256" key="1">
    <source>
        <dbReference type="ARBA" id="ARBA00022729"/>
    </source>
</evidence>
<dbReference type="InParanoid" id="C3YVW8"/>
<proteinExistence type="predicted"/>
<dbReference type="SMART" id="SM00032">
    <property type="entry name" value="CCP"/>
    <property type="match status" value="1"/>
</dbReference>
<sequence length="84" mass="9098">IIRLGFLIFSTEIDLRYKKYLTITARPCPELAAPTNGTLNPTGPDYAFPTQVTVTCNSGYNLDGVTPVTCQADGTWSNPVGTCR</sequence>
<dbReference type="SUPFAM" id="SSF57535">
    <property type="entry name" value="Complement control module/SCR domain"/>
    <property type="match status" value="1"/>
</dbReference>
<name>C3YVW8_BRAFL</name>
<dbReference type="EMBL" id="GG666558">
    <property type="protein sequence ID" value="EEN55652.1"/>
    <property type="molecule type" value="Genomic_DNA"/>
</dbReference>
<keyword evidence="4" id="KW-0768">Sushi</keyword>
<dbReference type="PROSITE" id="PS50923">
    <property type="entry name" value="SUSHI"/>
    <property type="match status" value="1"/>
</dbReference>
<evidence type="ECO:0000256" key="2">
    <source>
        <dbReference type="ARBA" id="ARBA00022737"/>
    </source>
</evidence>
<dbReference type="CDD" id="cd00033">
    <property type="entry name" value="CCP"/>
    <property type="match status" value="1"/>
</dbReference>
<dbReference type="PANTHER" id="PTHR45656:SF4">
    <property type="entry name" value="PROTEIN CBR-CLEC-78"/>
    <property type="match status" value="1"/>
</dbReference>
<keyword evidence="2" id="KW-0677">Repeat</keyword>
<keyword evidence="1" id="KW-0732">Signal</keyword>
<feature type="disulfide bond" evidence="4">
    <location>
        <begin position="56"/>
        <end position="83"/>
    </location>
</feature>
<evidence type="ECO:0000256" key="4">
    <source>
        <dbReference type="PROSITE-ProRule" id="PRU00302"/>
    </source>
</evidence>
<dbReference type="AlphaFoldDB" id="C3YVW8"/>
<dbReference type="Gene3D" id="2.10.70.10">
    <property type="entry name" value="Complement Module, domain 1"/>
    <property type="match status" value="1"/>
</dbReference>
<keyword evidence="3 4" id="KW-1015">Disulfide bond</keyword>
<organism>
    <name type="scientific">Branchiostoma floridae</name>
    <name type="common">Florida lancelet</name>
    <name type="synonym">Amphioxus</name>
    <dbReference type="NCBI Taxonomy" id="7739"/>
    <lineage>
        <taxon>Eukaryota</taxon>
        <taxon>Metazoa</taxon>
        <taxon>Chordata</taxon>
        <taxon>Cephalochordata</taxon>
        <taxon>Leptocardii</taxon>
        <taxon>Amphioxiformes</taxon>
        <taxon>Branchiostomatidae</taxon>
        <taxon>Branchiostoma</taxon>
    </lineage>
</organism>
<dbReference type="PANTHER" id="PTHR45656">
    <property type="entry name" value="PROTEIN CBR-CLEC-78"/>
    <property type="match status" value="1"/>
</dbReference>
<gene>
    <name evidence="6" type="ORF">BRAFLDRAFT_180200</name>
</gene>
<evidence type="ECO:0000313" key="6">
    <source>
        <dbReference type="EMBL" id="EEN55652.1"/>
    </source>
</evidence>
<dbReference type="InterPro" id="IPR051277">
    <property type="entry name" value="SEZ6_CSMD_C4BPB_Regulators"/>
</dbReference>
<feature type="non-terminal residue" evidence="6">
    <location>
        <position position="1"/>
    </location>
</feature>
<protein>
    <recommendedName>
        <fullName evidence="5">Sushi domain-containing protein</fullName>
    </recommendedName>
</protein>
<accession>C3YVW8</accession>
<reference evidence="6" key="1">
    <citation type="journal article" date="2008" name="Nature">
        <title>The amphioxus genome and the evolution of the chordate karyotype.</title>
        <authorList>
            <consortium name="US DOE Joint Genome Institute (JGI-PGF)"/>
            <person name="Putnam N.H."/>
            <person name="Butts T."/>
            <person name="Ferrier D.E.K."/>
            <person name="Furlong R.F."/>
            <person name="Hellsten U."/>
            <person name="Kawashima T."/>
            <person name="Robinson-Rechavi M."/>
            <person name="Shoguchi E."/>
            <person name="Terry A."/>
            <person name="Yu J.-K."/>
            <person name="Benito-Gutierrez E.L."/>
            <person name="Dubchak I."/>
            <person name="Garcia-Fernandez J."/>
            <person name="Gibson-Brown J.J."/>
            <person name="Grigoriev I.V."/>
            <person name="Horton A.C."/>
            <person name="de Jong P.J."/>
            <person name="Jurka J."/>
            <person name="Kapitonov V.V."/>
            <person name="Kohara Y."/>
            <person name="Kuroki Y."/>
            <person name="Lindquist E."/>
            <person name="Lucas S."/>
            <person name="Osoegawa K."/>
            <person name="Pennacchio L.A."/>
            <person name="Salamov A.A."/>
            <person name="Satou Y."/>
            <person name="Sauka-Spengler T."/>
            <person name="Schmutz J."/>
            <person name="Shin-I T."/>
            <person name="Toyoda A."/>
            <person name="Bronner-Fraser M."/>
            <person name="Fujiyama A."/>
            <person name="Holland L.Z."/>
            <person name="Holland P.W.H."/>
            <person name="Satoh N."/>
            <person name="Rokhsar D.S."/>
        </authorList>
    </citation>
    <scope>NUCLEOTIDE SEQUENCE [LARGE SCALE GENOMIC DNA]</scope>
    <source>
        <strain evidence="6">S238N-H82</strain>
        <tissue evidence="6">Testes</tissue>
    </source>
</reference>